<gene>
    <name evidence="1" type="ORF">ACFQ0P_16310</name>
</gene>
<dbReference type="Proteomes" id="UP001597055">
    <property type="component" value="Unassembled WGS sequence"/>
</dbReference>
<organism evidence="1 2">
    <name type="scientific">Microbacterium insulae</name>
    <dbReference type="NCBI Taxonomy" id="483014"/>
    <lineage>
        <taxon>Bacteria</taxon>
        <taxon>Bacillati</taxon>
        <taxon>Actinomycetota</taxon>
        <taxon>Actinomycetes</taxon>
        <taxon>Micrococcales</taxon>
        <taxon>Microbacteriaceae</taxon>
        <taxon>Microbacterium</taxon>
    </lineage>
</organism>
<accession>A0ABW3AMP6</accession>
<dbReference type="Pfam" id="PF10049">
    <property type="entry name" value="DUF2283"/>
    <property type="match status" value="1"/>
</dbReference>
<keyword evidence="2" id="KW-1185">Reference proteome</keyword>
<evidence type="ECO:0000313" key="2">
    <source>
        <dbReference type="Proteomes" id="UP001597055"/>
    </source>
</evidence>
<dbReference type="RefSeq" id="WP_204979688.1">
    <property type="nucleotide sequence ID" value="NZ_JBHTII010000002.1"/>
</dbReference>
<name>A0ABW3AMP6_9MICO</name>
<dbReference type="InterPro" id="IPR019270">
    <property type="entry name" value="DUF2283"/>
</dbReference>
<sequence>MKLTYDPEANAAYVLLGDDIAPGSLHHTVELESLVEGTLLNADIGVDGKLVGFEIIGADRLIDARLLREAPLPQG</sequence>
<comment type="caution">
    <text evidence="1">The sequence shown here is derived from an EMBL/GenBank/DDBJ whole genome shotgun (WGS) entry which is preliminary data.</text>
</comment>
<reference evidence="2" key="1">
    <citation type="journal article" date="2019" name="Int. J. Syst. Evol. Microbiol.">
        <title>The Global Catalogue of Microorganisms (GCM) 10K type strain sequencing project: providing services to taxonomists for standard genome sequencing and annotation.</title>
        <authorList>
            <consortium name="The Broad Institute Genomics Platform"/>
            <consortium name="The Broad Institute Genome Sequencing Center for Infectious Disease"/>
            <person name="Wu L."/>
            <person name="Ma J."/>
        </authorList>
    </citation>
    <scope>NUCLEOTIDE SEQUENCE [LARGE SCALE GENOMIC DNA]</scope>
    <source>
        <strain evidence="2">CCUG 54523</strain>
    </source>
</reference>
<evidence type="ECO:0000313" key="1">
    <source>
        <dbReference type="EMBL" id="MFD0791956.1"/>
    </source>
</evidence>
<proteinExistence type="predicted"/>
<protein>
    <submittedName>
        <fullName evidence="1">DUF2283 domain-containing protein</fullName>
    </submittedName>
</protein>
<dbReference type="EMBL" id="JBHTII010000002">
    <property type="protein sequence ID" value="MFD0791956.1"/>
    <property type="molecule type" value="Genomic_DNA"/>
</dbReference>